<dbReference type="EMBL" id="BDQX01000291">
    <property type="protein sequence ID" value="GBG10146.1"/>
    <property type="molecule type" value="Genomic_DNA"/>
</dbReference>
<dbReference type="PANTHER" id="PTHR43744">
    <property type="entry name" value="ABC TRANSPORTER PERMEASE PROTEIN MG189-RELATED-RELATED"/>
    <property type="match status" value="1"/>
</dbReference>
<dbReference type="AlphaFoldDB" id="A0A2R5ETY0"/>
<keyword evidence="3" id="KW-1003">Cell membrane</keyword>
<proteinExistence type="inferred from homology"/>
<evidence type="ECO:0000256" key="3">
    <source>
        <dbReference type="ARBA" id="ARBA00022475"/>
    </source>
</evidence>
<evidence type="ECO:0000256" key="6">
    <source>
        <dbReference type="ARBA" id="ARBA00023136"/>
    </source>
</evidence>
<feature type="transmembrane region" description="Helical" evidence="7">
    <location>
        <begin position="107"/>
        <end position="128"/>
    </location>
</feature>
<dbReference type="GO" id="GO:0055085">
    <property type="term" value="P:transmembrane transport"/>
    <property type="evidence" value="ECO:0007669"/>
    <property type="project" value="InterPro"/>
</dbReference>
<protein>
    <recommendedName>
        <fullName evidence="8">ABC transmembrane type-1 domain-containing protein</fullName>
    </recommendedName>
</protein>
<dbReference type="SUPFAM" id="SSF161098">
    <property type="entry name" value="MetI-like"/>
    <property type="match status" value="1"/>
</dbReference>
<sequence length="280" mass="31903">MKLRGTISRIILYAGLTAIAVLMIYPFVWAITASFKTNAQIFNGNPFDLLPRPFTFDNYVQVWTVLPFYRFLLNSLMLSIIVPFCNIALSSLAAYSFARLRFKGRDAVFLILLGVMMMPGHITLIPNYSLMRMLGWINEYQALIVPSIFGASLVFNIFFMRQYYLAIPRDLDEAAIMDGCSRFGIWRRIILPNAKPALATIAILSFVGEWNSFLWPLVVMNDYWKMPIQVGITYLQSNTNNDWGMLMAAASMSILPLIIIFLVFQRHFIKSMLTSGLSGK</sequence>
<feature type="transmembrane region" description="Helical" evidence="7">
    <location>
        <begin position="140"/>
        <end position="159"/>
    </location>
</feature>
<dbReference type="InterPro" id="IPR000515">
    <property type="entry name" value="MetI-like"/>
</dbReference>
<dbReference type="PROSITE" id="PS50928">
    <property type="entry name" value="ABC_TM1"/>
    <property type="match status" value="1"/>
</dbReference>
<dbReference type="CDD" id="cd06261">
    <property type="entry name" value="TM_PBP2"/>
    <property type="match status" value="1"/>
</dbReference>
<dbReference type="InterPro" id="IPR035906">
    <property type="entry name" value="MetI-like_sf"/>
</dbReference>
<dbReference type="Pfam" id="PF00528">
    <property type="entry name" value="BPD_transp_1"/>
    <property type="match status" value="1"/>
</dbReference>
<reference evidence="9 10" key="1">
    <citation type="submission" date="2017-08" db="EMBL/GenBank/DDBJ databases">
        <title>Substantial Increase in Enzyme Production by Combined Drug-Resistance Mutations in Paenibacillus agaridevorans.</title>
        <authorList>
            <person name="Tanaka Y."/>
            <person name="Funane K."/>
            <person name="Hosaka T."/>
            <person name="Shiwa Y."/>
            <person name="Fujita N."/>
            <person name="Miyazaki T."/>
            <person name="Yoshikawa H."/>
            <person name="Murakami K."/>
            <person name="Kasahara K."/>
            <person name="Inaoka T."/>
            <person name="Hiraga Y."/>
            <person name="Ochi K."/>
        </authorList>
    </citation>
    <scope>NUCLEOTIDE SEQUENCE [LARGE SCALE GENOMIC DNA]</scope>
    <source>
        <strain evidence="9 10">T-3040</strain>
    </source>
</reference>
<dbReference type="Proteomes" id="UP000245202">
    <property type="component" value="Unassembled WGS sequence"/>
</dbReference>
<feature type="domain" description="ABC transmembrane type-1" evidence="8">
    <location>
        <begin position="72"/>
        <end position="264"/>
    </location>
</feature>
<evidence type="ECO:0000313" key="10">
    <source>
        <dbReference type="Proteomes" id="UP000245202"/>
    </source>
</evidence>
<evidence type="ECO:0000256" key="4">
    <source>
        <dbReference type="ARBA" id="ARBA00022692"/>
    </source>
</evidence>
<evidence type="ECO:0000256" key="2">
    <source>
        <dbReference type="ARBA" id="ARBA00022448"/>
    </source>
</evidence>
<feature type="transmembrane region" description="Helical" evidence="7">
    <location>
        <begin position="243"/>
        <end position="264"/>
    </location>
</feature>
<evidence type="ECO:0000259" key="8">
    <source>
        <dbReference type="PROSITE" id="PS50928"/>
    </source>
</evidence>
<accession>A0A2R5ETY0</accession>
<dbReference type="GO" id="GO:0005886">
    <property type="term" value="C:plasma membrane"/>
    <property type="evidence" value="ECO:0007669"/>
    <property type="project" value="UniProtKB-SubCell"/>
</dbReference>
<comment type="caution">
    <text evidence="9">The sequence shown here is derived from an EMBL/GenBank/DDBJ whole genome shotgun (WGS) entry which is preliminary data.</text>
</comment>
<dbReference type="RefSeq" id="WP_087571408.1">
    <property type="nucleotide sequence ID" value="NZ_BDQX01000291.1"/>
</dbReference>
<keyword evidence="5 7" id="KW-1133">Transmembrane helix</keyword>
<keyword evidence="2 7" id="KW-0813">Transport</keyword>
<comment type="similarity">
    <text evidence="7">Belongs to the binding-protein-dependent transport system permease family.</text>
</comment>
<dbReference type="PANTHER" id="PTHR43744:SF8">
    <property type="entry name" value="SN-GLYCEROL-3-PHOSPHATE TRANSPORT SYSTEM PERMEASE PROTEIN UGPE"/>
    <property type="match status" value="1"/>
</dbReference>
<keyword evidence="4 7" id="KW-0812">Transmembrane</keyword>
<organism evidence="9 10">
    <name type="scientific">Paenibacillus agaridevorans</name>
    <dbReference type="NCBI Taxonomy" id="171404"/>
    <lineage>
        <taxon>Bacteria</taxon>
        <taxon>Bacillati</taxon>
        <taxon>Bacillota</taxon>
        <taxon>Bacilli</taxon>
        <taxon>Bacillales</taxon>
        <taxon>Paenibacillaceae</taxon>
        <taxon>Paenibacillus</taxon>
    </lineage>
</organism>
<keyword evidence="10" id="KW-1185">Reference proteome</keyword>
<gene>
    <name evidence="9" type="ORF">PAT3040_04864</name>
</gene>
<feature type="transmembrane region" description="Helical" evidence="7">
    <location>
        <begin position="71"/>
        <end position="95"/>
    </location>
</feature>
<feature type="transmembrane region" description="Helical" evidence="7">
    <location>
        <begin position="12"/>
        <end position="32"/>
    </location>
</feature>
<feature type="transmembrane region" description="Helical" evidence="7">
    <location>
        <begin position="197"/>
        <end position="218"/>
    </location>
</feature>
<evidence type="ECO:0000256" key="7">
    <source>
        <dbReference type="RuleBase" id="RU363032"/>
    </source>
</evidence>
<dbReference type="Gene3D" id="1.10.3720.10">
    <property type="entry name" value="MetI-like"/>
    <property type="match status" value="1"/>
</dbReference>
<evidence type="ECO:0000313" key="9">
    <source>
        <dbReference type="EMBL" id="GBG10146.1"/>
    </source>
</evidence>
<comment type="subcellular location">
    <subcellularLocation>
        <location evidence="1 7">Cell membrane</location>
        <topology evidence="1 7">Multi-pass membrane protein</topology>
    </subcellularLocation>
</comment>
<name>A0A2R5ETY0_9BACL</name>
<evidence type="ECO:0000256" key="1">
    <source>
        <dbReference type="ARBA" id="ARBA00004651"/>
    </source>
</evidence>
<keyword evidence="6 7" id="KW-0472">Membrane</keyword>
<evidence type="ECO:0000256" key="5">
    <source>
        <dbReference type="ARBA" id="ARBA00022989"/>
    </source>
</evidence>